<dbReference type="Gene3D" id="3.40.470.10">
    <property type="entry name" value="Uracil-DNA glycosylase-like domain"/>
    <property type="match status" value="1"/>
</dbReference>
<feature type="non-terminal residue" evidence="1">
    <location>
        <position position="50"/>
    </location>
</feature>
<proteinExistence type="predicted"/>
<feature type="non-terminal residue" evidence="1">
    <location>
        <position position="1"/>
    </location>
</feature>
<dbReference type="AlphaFoldDB" id="A0A1X0REW1"/>
<dbReference type="EMBL" id="KV921864">
    <property type="protein sequence ID" value="ORE10536.1"/>
    <property type="molecule type" value="Genomic_DNA"/>
</dbReference>
<dbReference type="InterPro" id="IPR036895">
    <property type="entry name" value="Uracil-DNA_glycosylase-like_sf"/>
</dbReference>
<organism evidence="1">
    <name type="scientific">Rhizopus microsporus var. microsporus</name>
    <dbReference type="NCBI Taxonomy" id="86635"/>
    <lineage>
        <taxon>Eukaryota</taxon>
        <taxon>Fungi</taxon>
        <taxon>Fungi incertae sedis</taxon>
        <taxon>Mucoromycota</taxon>
        <taxon>Mucoromycotina</taxon>
        <taxon>Mucoromycetes</taxon>
        <taxon>Mucorales</taxon>
        <taxon>Mucorineae</taxon>
        <taxon>Rhizopodaceae</taxon>
        <taxon>Rhizopus</taxon>
    </lineage>
</organism>
<sequence>LCNNYQLYFTKYVKDATKTENEITAMQMKQGKDNLMMTITDYKPKKVCFL</sequence>
<protein>
    <submittedName>
        <fullName evidence="1">Uncharacterized protein</fullName>
    </submittedName>
</protein>
<name>A0A1X0REW1_RHIZD</name>
<dbReference type="VEuPathDB" id="FungiDB:BCV72DRAFT_190760"/>
<reference evidence="1" key="1">
    <citation type="journal article" date="2016" name="Proc. Natl. Acad. Sci. U.S.A.">
        <title>Lipid metabolic changes in an early divergent fungus govern the establishment of a mutualistic symbiosis with endobacteria.</title>
        <authorList>
            <person name="Lastovetsky O.A."/>
            <person name="Gaspar M.L."/>
            <person name="Mondo S.J."/>
            <person name="LaButti K.M."/>
            <person name="Sandor L."/>
            <person name="Grigoriev I.V."/>
            <person name="Henry S.A."/>
            <person name="Pawlowska T.E."/>
        </authorList>
    </citation>
    <scope>NUCLEOTIDE SEQUENCE [LARGE SCALE GENOMIC DNA]</scope>
    <source>
        <strain evidence="1">ATCC 52814</strain>
    </source>
</reference>
<accession>A0A1X0REW1</accession>
<gene>
    <name evidence="1" type="ORF">BCV72DRAFT_190760</name>
</gene>
<evidence type="ECO:0000313" key="1">
    <source>
        <dbReference type="EMBL" id="ORE10536.1"/>
    </source>
</evidence>
<dbReference type="Proteomes" id="UP000242414">
    <property type="component" value="Unassembled WGS sequence"/>
</dbReference>